<dbReference type="AlphaFoldDB" id="A0A4Y2I1G2"/>
<gene>
    <name evidence="1" type="ORF">AVEN_4663_1</name>
</gene>
<sequence length="270" mass="31230">MIVGTAVEESLLFLELHRRNLHALRMRLVSSAWDKVRVFVGRADPAQFRCSKREGLLGDCVVISDTDRSLGFVLIAWRNISKARALREERERKKTRVKLKLIHFCDTRYHRMLFAIRIPPLHLTARSEYHKFQIWVCHSTEAGEALEVGELDYNERSTNIPLNLKINQRIPNSQFEVYTDGSRIDDNTGLSVCIFPKDETPDICRFKLNKNNTVFQAELAAIDFSVRWAQENHKSVNIHIDSRSSVEALRSARPIHLLQTDSMDVSKEMK</sequence>
<evidence type="ECO:0000313" key="2">
    <source>
        <dbReference type="Proteomes" id="UP000499080"/>
    </source>
</evidence>
<dbReference type="InterPro" id="IPR036397">
    <property type="entry name" value="RNaseH_sf"/>
</dbReference>
<dbReference type="OrthoDB" id="411823at2759"/>
<dbReference type="Gene3D" id="3.30.420.10">
    <property type="entry name" value="Ribonuclease H-like superfamily/Ribonuclease H"/>
    <property type="match status" value="1"/>
</dbReference>
<accession>A0A4Y2I1G2</accession>
<comment type="caution">
    <text evidence="1">The sequence shown here is derived from an EMBL/GenBank/DDBJ whole genome shotgun (WGS) entry which is preliminary data.</text>
</comment>
<dbReference type="EMBL" id="BGPR01002308">
    <property type="protein sequence ID" value="GBM71355.1"/>
    <property type="molecule type" value="Genomic_DNA"/>
</dbReference>
<dbReference type="SUPFAM" id="SSF53098">
    <property type="entry name" value="Ribonuclease H-like"/>
    <property type="match status" value="1"/>
</dbReference>
<dbReference type="GO" id="GO:0003676">
    <property type="term" value="F:nucleic acid binding"/>
    <property type="evidence" value="ECO:0007669"/>
    <property type="project" value="InterPro"/>
</dbReference>
<dbReference type="Proteomes" id="UP000499080">
    <property type="component" value="Unassembled WGS sequence"/>
</dbReference>
<protein>
    <submittedName>
        <fullName evidence="1">Uncharacterized protein</fullName>
    </submittedName>
</protein>
<organism evidence="1 2">
    <name type="scientific">Araneus ventricosus</name>
    <name type="common">Orbweaver spider</name>
    <name type="synonym">Epeira ventricosa</name>
    <dbReference type="NCBI Taxonomy" id="182803"/>
    <lineage>
        <taxon>Eukaryota</taxon>
        <taxon>Metazoa</taxon>
        <taxon>Ecdysozoa</taxon>
        <taxon>Arthropoda</taxon>
        <taxon>Chelicerata</taxon>
        <taxon>Arachnida</taxon>
        <taxon>Araneae</taxon>
        <taxon>Araneomorphae</taxon>
        <taxon>Entelegynae</taxon>
        <taxon>Araneoidea</taxon>
        <taxon>Araneidae</taxon>
        <taxon>Araneus</taxon>
    </lineage>
</organism>
<reference evidence="1 2" key="1">
    <citation type="journal article" date="2019" name="Sci. Rep.">
        <title>Orb-weaving spider Araneus ventricosus genome elucidates the spidroin gene catalogue.</title>
        <authorList>
            <person name="Kono N."/>
            <person name="Nakamura H."/>
            <person name="Ohtoshi R."/>
            <person name="Moran D.A.P."/>
            <person name="Shinohara A."/>
            <person name="Yoshida Y."/>
            <person name="Fujiwara M."/>
            <person name="Mori M."/>
            <person name="Tomita M."/>
            <person name="Arakawa K."/>
        </authorList>
    </citation>
    <scope>NUCLEOTIDE SEQUENCE [LARGE SCALE GENOMIC DNA]</scope>
</reference>
<name>A0A4Y2I1G2_ARAVE</name>
<keyword evidence="2" id="KW-1185">Reference proteome</keyword>
<proteinExistence type="predicted"/>
<dbReference type="InterPro" id="IPR012337">
    <property type="entry name" value="RNaseH-like_sf"/>
</dbReference>
<evidence type="ECO:0000313" key="1">
    <source>
        <dbReference type="EMBL" id="GBM71355.1"/>
    </source>
</evidence>